<sequence>MSPSPLTRIIDLFRVQSDNPALVRAQFEAFTKQAPILYFILTTNALTVSYTFYGEAPIWLAVYIPVTFGMLCALRLKVWWQRRHAQYDDAQILKQLRLTHKLAVGLAVGFTAWSLALYPYGDPYAQGLIAFFMALTVIGCIFCLMHVRSAALLVTLIVNTPFIIFFMFEGQAALRAVAVNLALVSIAMIFILMVYYRDFANLVQSRKDLIVKQEETERLSDDNFRIANLDSLTDLPNRRRFFAALNLTFEICHKSGDRFAIGIVDLDGFKPVNDTYGHATGDRVLVEAGRRLQSLCGSNVILSRLGGDEFGLVVTGNPSDEDLMTLGQKLGDIVRLPYNVGASHALISACIGFATFPDSANTPDGLFERADYALYYAKRHLRGQTVLFSQAHEKLIHEHSVVEQALQAADLQCELSVVYQPIVDARTGRIAAFEALARWQSPFLGAIGPDRFIPIAERAGLIRPMTKVLIQKALKAAASWPDHVRISINLSAQDISVAEGVVQIIACVNQSGVDPKRIDFEITETSITSDFAQARRAIDALKALGCGISLDDFGTGYSSLSHVHRLPLDKIKVDKSFISDIDTNPASLKIVRSLIVLCQDMGLTCVIEGVETETQFEILTELGGDYIQGWYFSKPMSGDLVLRYMEQDQPARRQNA</sequence>
<keyword evidence="1" id="KW-1133">Transmembrane helix</keyword>
<dbReference type="PANTHER" id="PTHR44757">
    <property type="entry name" value="DIGUANYLATE CYCLASE DGCP"/>
    <property type="match status" value="1"/>
</dbReference>
<dbReference type="InterPro" id="IPR029787">
    <property type="entry name" value="Nucleotide_cyclase"/>
</dbReference>
<dbReference type="InterPro" id="IPR043128">
    <property type="entry name" value="Rev_trsase/Diguanyl_cyclase"/>
</dbReference>
<feature type="transmembrane region" description="Helical" evidence="1">
    <location>
        <begin position="151"/>
        <end position="168"/>
    </location>
</feature>
<reference evidence="4 5" key="1">
    <citation type="submission" date="2023-01" db="EMBL/GenBank/DDBJ databases">
        <title>Novel species of the genus Asticcacaulis isolated from rivers.</title>
        <authorList>
            <person name="Lu H."/>
        </authorList>
    </citation>
    <scope>NUCLEOTIDE SEQUENCE [LARGE SCALE GENOMIC DNA]</scope>
    <source>
        <strain evidence="4 5">LKC15W</strain>
    </source>
</reference>
<proteinExistence type="predicted"/>
<dbReference type="PANTHER" id="PTHR44757:SF2">
    <property type="entry name" value="BIOFILM ARCHITECTURE MAINTENANCE PROTEIN MBAA"/>
    <property type="match status" value="1"/>
</dbReference>
<feature type="transmembrane region" description="Helical" evidence="1">
    <location>
        <begin position="58"/>
        <end position="78"/>
    </location>
</feature>
<accession>A0ABT5HJH0</accession>
<keyword evidence="1" id="KW-0812">Transmembrane</keyword>
<keyword evidence="1" id="KW-0472">Membrane</keyword>
<feature type="transmembrane region" description="Helical" evidence="1">
    <location>
        <begin position="124"/>
        <end position="144"/>
    </location>
</feature>
<feature type="transmembrane region" description="Helical" evidence="1">
    <location>
        <begin position="34"/>
        <end position="52"/>
    </location>
</feature>
<dbReference type="Proteomes" id="UP001218579">
    <property type="component" value="Unassembled WGS sequence"/>
</dbReference>
<dbReference type="SMART" id="SM00267">
    <property type="entry name" value="GGDEF"/>
    <property type="match status" value="1"/>
</dbReference>
<feature type="transmembrane region" description="Helical" evidence="1">
    <location>
        <begin position="174"/>
        <end position="196"/>
    </location>
</feature>
<gene>
    <name evidence="4" type="ORF">PQU98_09595</name>
</gene>
<dbReference type="SUPFAM" id="SSF55073">
    <property type="entry name" value="Nucleotide cyclase"/>
    <property type="match status" value="1"/>
</dbReference>
<feature type="domain" description="GGDEF" evidence="3">
    <location>
        <begin position="257"/>
        <end position="390"/>
    </location>
</feature>
<dbReference type="Pfam" id="PF00990">
    <property type="entry name" value="GGDEF"/>
    <property type="match status" value="1"/>
</dbReference>
<dbReference type="InterPro" id="IPR000160">
    <property type="entry name" value="GGDEF_dom"/>
</dbReference>
<dbReference type="NCBIfam" id="TIGR00254">
    <property type="entry name" value="GGDEF"/>
    <property type="match status" value="1"/>
</dbReference>
<evidence type="ECO:0000313" key="4">
    <source>
        <dbReference type="EMBL" id="MDC7676382.1"/>
    </source>
</evidence>
<dbReference type="Pfam" id="PF00563">
    <property type="entry name" value="EAL"/>
    <property type="match status" value="1"/>
</dbReference>
<organism evidence="4 5">
    <name type="scientific">Asticcacaulis machinosus</name>
    <dbReference type="NCBI Taxonomy" id="2984211"/>
    <lineage>
        <taxon>Bacteria</taxon>
        <taxon>Pseudomonadati</taxon>
        <taxon>Pseudomonadota</taxon>
        <taxon>Alphaproteobacteria</taxon>
        <taxon>Caulobacterales</taxon>
        <taxon>Caulobacteraceae</taxon>
        <taxon>Asticcacaulis</taxon>
    </lineage>
</organism>
<protein>
    <submittedName>
        <fullName evidence="4">EAL domain-containing protein</fullName>
    </submittedName>
</protein>
<dbReference type="PROSITE" id="PS50887">
    <property type="entry name" value="GGDEF"/>
    <property type="match status" value="1"/>
</dbReference>
<comment type="caution">
    <text evidence="4">The sequence shown here is derived from an EMBL/GenBank/DDBJ whole genome shotgun (WGS) entry which is preliminary data.</text>
</comment>
<dbReference type="SMART" id="SM00052">
    <property type="entry name" value="EAL"/>
    <property type="match status" value="1"/>
</dbReference>
<evidence type="ECO:0000313" key="5">
    <source>
        <dbReference type="Proteomes" id="UP001218579"/>
    </source>
</evidence>
<evidence type="ECO:0000259" key="2">
    <source>
        <dbReference type="PROSITE" id="PS50883"/>
    </source>
</evidence>
<dbReference type="InterPro" id="IPR052155">
    <property type="entry name" value="Biofilm_reg_signaling"/>
</dbReference>
<dbReference type="CDD" id="cd01948">
    <property type="entry name" value="EAL"/>
    <property type="match status" value="1"/>
</dbReference>
<feature type="transmembrane region" description="Helical" evidence="1">
    <location>
        <begin position="98"/>
        <end position="118"/>
    </location>
</feature>
<name>A0ABT5HJH0_9CAUL</name>
<keyword evidence="5" id="KW-1185">Reference proteome</keyword>
<dbReference type="RefSeq" id="WP_272744723.1">
    <property type="nucleotide sequence ID" value="NZ_JAQQKV010000002.1"/>
</dbReference>
<dbReference type="Gene3D" id="3.30.70.270">
    <property type="match status" value="1"/>
</dbReference>
<dbReference type="InterPro" id="IPR035919">
    <property type="entry name" value="EAL_sf"/>
</dbReference>
<dbReference type="Gene3D" id="3.20.20.450">
    <property type="entry name" value="EAL domain"/>
    <property type="match status" value="1"/>
</dbReference>
<dbReference type="CDD" id="cd01949">
    <property type="entry name" value="GGDEF"/>
    <property type="match status" value="1"/>
</dbReference>
<feature type="domain" description="EAL" evidence="2">
    <location>
        <begin position="399"/>
        <end position="649"/>
    </location>
</feature>
<dbReference type="EMBL" id="JAQQKV010000002">
    <property type="protein sequence ID" value="MDC7676382.1"/>
    <property type="molecule type" value="Genomic_DNA"/>
</dbReference>
<dbReference type="SUPFAM" id="SSF141868">
    <property type="entry name" value="EAL domain-like"/>
    <property type="match status" value="1"/>
</dbReference>
<evidence type="ECO:0000256" key="1">
    <source>
        <dbReference type="SAM" id="Phobius"/>
    </source>
</evidence>
<dbReference type="PROSITE" id="PS50883">
    <property type="entry name" value="EAL"/>
    <property type="match status" value="1"/>
</dbReference>
<dbReference type="InterPro" id="IPR001633">
    <property type="entry name" value="EAL_dom"/>
</dbReference>
<evidence type="ECO:0000259" key="3">
    <source>
        <dbReference type="PROSITE" id="PS50887"/>
    </source>
</evidence>